<dbReference type="EMBL" id="BAABJZ010000101">
    <property type="protein sequence ID" value="GAA4898999.1"/>
    <property type="molecule type" value="Genomic_DNA"/>
</dbReference>
<gene>
    <name evidence="1" type="ORF">GCM10023333_35640</name>
</gene>
<evidence type="ECO:0000313" key="2">
    <source>
        <dbReference type="Proteomes" id="UP001499988"/>
    </source>
</evidence>
<dbReference type="Proteomes" id="UP001499988">
    <property type="component" value="Unassembled WGS sequence"/>
</dbReference>
<dbReference type="Gene3D" id="3.40.50.80">
    <property type="entry name" value="Nucleotide-binding domain of ferredoxin-NADP reductase (FNR) module"/>
    <property type="match status" value="1"/>
</dbReference>
<evidence type="ECO:0000313" key="1">
    <source>
        <dbReference type="EMBL" id="GAA4898999.1"/>
    </source>
</evidence>
<reference evidence="2" key="1">
    <citation type="journal article" date="2019" name="Int. J. Syst. Evol. Microbiol.">
        <title>The Global Catalogue of Microorganisms (GCM) 10K type strain sequencing project: providing services to taxonomists for standard genome sequencing and annotation.</title>
        <authorList>
            <consortium name="The Broad Institute Genomics Platform"/>
            <consortium name="The Broad Institute Genome Sequencing Center for Infectious Disease"/>
            <person name="Wu L."/>
            <person name="Ma J."/>
        </authorList>
    </citation>
    <scope>NUCLEOTIDE SEQUENCE [LARGE SCALE GENOMIC DNA]</scope>
    <source>
        <strain evidence="2">JCM 18401</strain>
    </source>
</reference>
<dbReference type="InterPro" id="IPR039261">
    <property type="entry name" value="FNR_nucleotide-bd"/>
</dbReference>
<name>A0ABP9FE02_9GAMM</name>
<sequence length="63" mass="7768">MCFFQARHRHAKDHQPSDAWLLLGCRDPEQHWLFRPDFNTYLQQSTISWLYLACFRDQKERID</sequence>
<organism evidence="1 2">
    <name type="scientific">Ferrimonas pelagia</name>
    <dbReference type="NCBI Taxonomy" id="1177826"/>
    <lineage>
        <taxon>Bacteria</taxon>
        <taxon>Pseudomonadati</taxon>
        <taxon>Pseudomonadota</taxon>
        <taxon>Gammaproteobacteria</taxon>
        <taxon>Alteromonadales</taxon>
        <taxon>Ferrimonadaceae</taxon>
        <taxon>Ferrimonas</taxon>
    </lineage>
</organism>
<proteinExistence type="predicted"/>
<protein>
    <submittedName>
        <fullName evidence="1">Uncharacterized protein</fullName>
    </submittedName>
</protein>
<accession>A0ABP9FE02</accession>
<keyword evidence="2" id="KW-1185">Reference proteome</keyword>
<comment type="caution">
    <text evidence="1">The sequence shown here is derived from an EMBL/GenBank/DDBJ whole genome shotgun (WGS) entry which is preliminary data.</text>
</comment>
<dbReference type="SUPFAM" id="SSF52343">
    <property type="entry name" value="Ferredoxin reductase-like, C-terminal NADP-linked domain"/>
    <property type="match status" value="1"/>
</dbReference>